<evidence type="ECO:0000313" key="2">
    <source>
        <dbReference type="Proteomes" id="UP000824469"/>
    </source>
</evidence>
<dbReference type="EMBL" id="JAHRHJ020000002">
    <property type="protein sequence ID" value="KAH9326334.1"/>
    <property type="molecule type" value="Genomic_DNA"/>
</dbReference>
<accession>A0AA38GMV3</accession>
<comment type="caution">
    <text evidence="1">The sequence shown here is derived from an EMBL/GenBank/DDBJ whole genome shotgun (WGS) entry which is preliminary data.</text>
</comment>
<feature type="non-terminal residue" evidence="1">
    <location>
        <position position="72"/>
    </location>
</feature>
<gene>
    <name evidence="1" type="ORF">KI387_006512</name>
</gene>
<evidence type="ECO:0000313" key="1">
    <source>
        <dbReference type="EMBL" id="KAH9326334.1"/>
    </source>
</evidence>
<dbReference type="AlphaFoldDB" id="A0AA38GMV3"/>
<keyword evidence="2" id="KW-1185">Reference proteome</keyword>
<protein>
    <submittedName>
        <fullName evidence="1">Uncharacterized protein</fullName>
    </submittedName>
</protein>
<sequence>MAELINLEESRKSTMIKLEQHQQAIKKWFDKKAKPQAFKVGDLVLKWDDDRAKPGHHSKFDALWSGPYIISS</sequence>
<name>A0AA38GMV3_TAXCH</name>
<proteinExistence type="predicted"/>
<organism evidence="1 2">
    <name type="scientific">Taxus chinensis</name>
    <name type="common">Chinese yew</name>
    <name type="synonym">Taxus wallichiana var. chinensis</name>
    <dbReference type="NCBI Taxonomy" id="29808"/>
    <lineage>
        <taxon>Eukaryota</taxon>
        <taxon>Viridiplantae</taxon>
        <taxon>Streptophyta</taxon>
        <taxon>Embryophyta</taxon>
        <taxon>Tracheophyta</taxon>
        <taxon>Spermatophyta</taxon>
        <taxon>Pinopsida</taxon>
        <taxon>Pinidae</taxon>
        <taxon>Conifers II</taxon>
        <taxon>Cupressales</taxon>
        <taxon>Taxaceae</taxon>
        <taxon>Taxus</taxon>
    </lineage>
</organism>
<reference evidence="1 2" key="1">
    <citation type="journal article" date="2021" name="Nat. Plants">
        <title>The Taxus genome provides insights into paclitaxel biosynthesis.</title>
        <authorList>
            <person name="Xiong X."/>
            <person name="Gou J."/>
            <person name="Liao Q."/>
            <person name="Li Y."/>
            <person name="Zhou Q."/>
            <person name="Bi G."/>
            <person name="Li C."/>
            <person name="Du R."/>
            <person name="Wang X."/>
            <person name="Sun T."/>
            <person name="Guo L."/>
            <person name="Liang H."/>
            <person name="Lu P."/>
            <person name="Wu Y."/>
            <person name="Zhang Z."/>
            <person name="Ro D.K."/>
            <person name="Shang Y."/>
            <person name="Huang S."/>
            <person name="Yan J."/>
        </authorList>
    </citation>
    <scope>NUCLEOTIDE SEQUENCE [LARGE SCALE GENOMIC DNA]</scope>
    <source>
        <strain evidence="1">Ta-2019</strain>
    </source>
</reference>
<dbReference type="Proteomes" id="UP000824469">
    <property type="component" value="Unassembled WGS sequence"/>
</dbReference>